<feature type="non-terminal residue" evidence="2">
    <location>
        <position position="1"/>
    </location>
</feature>
<name>A0A8J2P4P6_9HEXA</name>
<dbReference type="OrthoDB" id="16520at2759"/>
<proteinExistence type="predicted"/>
<gene>
    <name evidence="2" type="ORF">AFUS01_LOCUS20265</name>
</gene>
<sequence length="212" mass="23258">NAWDEDRKLIYFLAIPATAPKERRFYRLRVEQPFTEHVPDCVSCPTIASTEPLPATRIATKENKTTGPPPTLPPMPNKQSQGPKKNRDRGSGGKNFGGDSNPTSASGDPNVYNLDGADPKKSQVQTGPWVDLQGNVLFGENISCSFVTTVKFSPNKTYVTLECGGPGIPFVTLATVDQSNLRLIQVNYPPKNSDILKCIDAILNKLYFARSF</sequence>
<reference evidence="2" key="1">
    <citation type="submission" date="2021-06" db="EMBL/GenBank/DDBJ databases">
        <authorList>
            <person name="Hodson N. C."/>
            <person name="Mongue J. A."/>
            <person name="Jaron S. K."/>
        </authorList>
    </citation>
    <scope>NUCLEOTIDE SEQUENCE</scope>
</reference>
<protein>
    <submittedName>
        <fullName evidence="2">Uncharacterized protein</fullName>
    </submittedName>
</protein>
<organism evidence="2 3">
    <name type="scientific">Allacma fusca</name>
    <dbReference type="NCBI Taxonomy" id="39272"/>
    <lineage>
        <taxon>Eukaryota</taxon>
        <taxon>Metazoa</taxon>
        <taxon>Ecdysozoa</taxon>
        <taxon>Arthropoda</taxon>
        <taxon>Hexapoda</taxon>
        <taxon>Collembola</taxon>
        <taxon>Symphypleona</taxon>
        <taxon>Sminthuridae</taxon>
        <taxon>Allacma</taxon>
    </lineage>
</organism>
<feature type="region of interest" description="Disordered" evidence="1">
    <location>
        <begin position="52"/>
        <end position="126"/>
    </location>
</feature>
<evidence type="ECO:0000313" key="3">
    <source>
        <dbReference type="Proteomes" id="UP000708208"/>
    </source>
</evidence>
<comment type="caution">
    <text evidence="2">The sequence shown here is derived from an EMBL/GenBank/DDBJ whole genome shotgun (WGS) entry which is preliminary data.</text>
</comment>
<dbReference type="AlphaFoldDB" id="A0A8J2P4P6"/>
<dbReference type="EMBL" id="CAJVCH010217741">
    <property type="protein sequence ID" value="CAG7731690.1"/>
    <property type="molecule type" value="Genomic_DNA"/>
</dbReference>
<feature type="compositionally biased region" description="Pro residues" evidence="1">
    <location>
        <begin position="67"/>
        <end position="76"/>
    </location>
</feature>
<accession>A0A8J2P4P6</accession>
<dbReference type="Proteomes" id="UP000708208">
    <property type="component" value="Unassembled WGS sequence"/>
</dbReference>
<keyword evidence="3" id="KW-1185">Reference proteome</keyword>
<feature type="compositionally biased region" description="Polar residues" evidence="1">
    <location>
        <begin position="98"/>
        <end position="107"/>
    </location>
</feature>
<evidence type="ECO:0000313" key="2">
    <source>
        <dbReference type="EMBL" id="CAG7731690.1"/>
    </source>
</evidence>
<evidence type="ECO:0000256" key="1">
    <source>
        <dbReference type="SAM" id="MobiDB-lite"/>
    </source>
</evidence>